<dbReference type="Pfam" id="PF13563">
    <property type="entry name" value="2_5_RNA_ligase2"/>
    <property type="match status" value="1"/>
</dbReference>
<dbReference type="SUPFAM" id="SSF55144">
    <property type="entry name" value="LigT-like"/>
    <property type="match status" value="1"/>
</dbReference>
<dbReference type="AlphaFoldDB" id="A0A840G3S3"/>
<name>A0A840G3S3_RHOTE</name>
<comment type="caution">
    <text evidence="1">The sequence shown here is derived from an EMBL/GenBank/DDBJ whole genome shotgun (WGS) entry which is preliminary data.</text>
</comment>
<dbReference type="Gene3D" id="3.90.1140.10">
    <property type="entry name" value="Cyclic phosphodiesterase"/>
    <property type="match status" value="1"/>
</dbReference>
<proteinExistence type="predicted"/>
<dbReference type="EMBL" id="JACIGE010000017">
    <property type="protein sequence ID" value="MBB4249067.1"/>
    <property type="molecule type" value="Genomic_DNA"/>
</dbReference>
<accession>A0A840G3S3</accession>
<gene>
    <name evidence="1" type="ORF">GGD90_003470</name>
</gene>
<dbReference type="GO" id="GO:0016874">
    <property type="term" value="F:ligase activity"/>
    <property type="evidence" value="ECO:0007669"/>
    <property type="project" value="UniProtKB-KW"/>
</dbReference>
<keyword evidence="1" id="KW-0436">Ligase</keyword>
<evidence type="ECO:0000313" key="1">
    <source>
        <dbReference type="EMBL" id="MBB4249067.1"/>
    </source>
</evidence>
<dbReference type="InterPro" id="IPR009097">
    <property type="entry name" value="Cyclic_Pdiesterase"/>
</dbReference>
<reference evidence="1 2" key="1">
    <citation type="submission" date="2020-08" db="EMBL/GenBank/DDBJ databases">
        <title>Genome sequencing of Purple Non-Sulfur Bacteria from various extreme environments.</title>
        <authorList>
            <person name="Mayer M."/>
        </authorList>
    </citation>
    <scope>NUCLEOTIDE SEQUENCE [LARGE SCALE GENOMIC DNA]</scope>
    <source>
        <strain evidence="1 2">2761</strain>
    </source>
</reference>
<dbReference type="RefSeq" id="WP_153116292.1">
    <property type="nucleotide sequence ID" value="NZ_JACIGE010000017.1"/>
</dbReference>
<keyword evidence="2" id="KW-1185">Reference proteome</keyword>
<organism evidence="1 2">
    <name type="scientific">Rhodocyclus tenuis</name>
    <name type="common">Rhodospirillum tenue</name>
    <dbReference type="NCBI Taxonomy" id="1066"/>
    <lineage>
        <taxon>Bacteria</taxon>
        <taxon>Pseudomonadati</taxon>
        <taxon>Pseudomonadota</taxon>
        <taxon>Betaproteobacteria</taxon>
        <taxon>Rhodocyclales</taxon>
        <taxon>Rhodocyclaceae</taxon>
        <taxon>Rhodocyclus</taxon>
    </lineage>
</organism>
<protein>
    <submittedName>
        <fullName evidence="1">2'-5' RNA ligase</fullName>
    </submittedName>
</protein>
<dbReference type="Proteomes" id="UP000587070">
    <property type="component" value="Unassembled WGS sequence"/>
</dbReference>
<evidence type="ECO:0000313" key="2">
    <source>
        <dbReference type="Proteomes" id="UP000587070"/>
    </source>
</evidence>
<dbReference type="OrthoDB" id="5540889at2"/>
<sequence length="215" mass="24263">MRTHFSRSPRSVPLENRDYPEWRRGRERYGIWMIDADTPPLRERIALARAELGDLLTEHQRSPHITLFVCGFLVAKAVRIDPFDDDFDDAMRARQRQALAAARPAAFTLEIGGINSFDSAVFFEVHGASQALRNVRRALSRGQAEICPGRYTPHLTVGLYRDAFAKSELRRRLAVLATLPPIRLEVREIVFAGYSACSLDGPLAIIERLPLAPAR</sequence>